<sequence>MPELCSACATMGFTTPTPIQREAIPNALRDRDLIGLAQTGSGKTAAFSLPILQALWKNPSRFFACVLSPTRELAYQIAEQITSLGADIGVRCVVIVGGMSMMDQALALSKNPHIVIGTPGRLIDHLENTKGFSLKTLKYLVLDEADRLLDMDFGPAIEKLLKAIPRERHTYLFSATMTTKVEKLQKASLKNPYKVEIATKYSTVANLLQYYMFIPFKHKELYLAYLLSSGTHRSTILSCTHRSTILFTYTATTAQKLSLMLRHLGFRATCLYGTLSQPKRLAALEKFKSGERSLLVATDVASRGLDIPSVDLVVNYDVPQSSKDYIHRAGRTARAGRAGKCVTLVSQYDIEWYQRIEYALQKKLDAFPVESKTAVMALAGRVNEALKVAQLQLKEEAQDRKEGNDHSALRLSTRR</sequence>
<dbReference type="GO" id="GO:0005634">
    <property type="term" value="C:nucleus"/>
    <property type="evidence" value="ECO:0007669"/>
    <property type="project" value="UniProtKB-SubCell"/>
</dbReference>
<evidence type="ECO:0000256" key="13">
    <source>
        <dbReference type="SAM" id="MobiDB-lite"/>
    </source>
</evidence>
<dbReference type="CDD" id="cd18787">
    <property type="entry name" value="SF2_C_DEAD"/>
    <property type="match status" value="1"/>
</dbReference>
<comment type="similarity">
    <text evidence="8">Belongs to the DEAD box helicase family. DDX47/RRP3 subfamily.</text>
</comment>
<reference evidence="18" key="1">
    <citation type="journal article" date="2018" name="Nat. Microbiol.">
        <title>Leveraging single-cell genomics to expand the fungal tree of life.</title>
        <authorList>
            <person name="Ahrendt S.R."/>
            <person name="Quandt C.A."/>
            <person name="Ciobanu D."/>
            <person name="Clum A."/>
            <person name="Salamov A."/>
            <person name="Andreopoulos B."/>
            <person name="Cheng J.F."/>
            <person name="Woyke T."/>
            <person name="Pelin A."/>
            <person name="Henrissat B."/>
            <person name="Reynolds N.K."/>
            <person name="Benny G.L."/>
            <person name="Smith M.E."/>
            <person name="James T.Y."/>
            <person name="Grigoriev I.V."/>
        </authorList>
    </citation>
    <scope>NUCLEOTIDE SEQUENCE [LARGE SCALE GENOMIC DNA]</scope>
    <source>
        <strain evidence="18">ATCC 52028</strain>
    </source>
</reference>
<evidence type="ECO:0000259" key="16">
    <source>
        <dbReference type="PROSITE" id="PS51195"/>
    </source>
</evidence>
<evidence type="ECO:0000259" key="14">
    <source>
        <dbReference type="PROSITE" id="PS51192"/>
    </source>
</evidence>
<dbReference type="Pfam" id="PF00270">
    <property type="entry name" value="DEAD"/>
    <property type="match status" value="1"/>
</dbReference>
<dbReference type="InterPro" id="IPR001650">
    <property type="entry name" value="Helicase_C-like"/>
</dbReference>
<feature type="short sequence motif" description="Q motif" evidence="11">
    <location>
        <begin position="1"/>
        <end position="21"/>
    </location>
</feature>
<dbReference type="GO" id="GO:0005524">
    <property type="term" value="F:ATP binding"/>
    <property type="evidence" value="ECO:0007669"/>
    <property type="project" value="UniProtKB-KW"/>
</dbReference>
<dbReference type="GO" id="GO:0003724">
    <property type="term" value="F:RNA helicase activity"/>
    <property type="evidence" value="ECO:0007669"/>
    <property type="project" value="InterPro"/>
</dbReference>
<evidence type="ECO:0000256" key="11">
    <source>
        <dbReference type="PROSITE-ProRule" id="PRU00552"/>
    </source>
</evidence>
<dbReference type="CDD" id="cd17954">
    <property type="entry name" value="DEADc_DDX47"/>
    <property type="match status" value="1"/>
</dbReference>
<dbReference type="EMBL" id="ML009938">
    <property type="protein sequence ID" value="RKO96452.1"/>
    <property type="molecule type" value="Genomic_DNA"/>
</dbReference>
<dbReference type="PROSITE" id="PS51192">
    <property type="entry name" value="HELICASE_ATP_BIND_1"/>
    <property type="match status" value="1"/>
</dbReference>
<feature type="domain" description="Helicase C-terminal" evidence="15">
    <location>
        <begin position="231"/>
        <end position="375"/>
    </location>
</feature>
<dbReference type="InterPro" id="IPR011545">
    <property type="entry name" value="DEAD/DEAH_box_helicase_dom"/>
</dbReference>
<name>A0A4P9WV27_9FUNG</name>
<dbReference type="InterPro" id="IPR014014">
    <property type="entry name" value="RNA_helicase_DEAD_Q_motif"/>
</dbReference>
<evidence type="ECO:0000256" key="12">
    <source>
        <dbReference type="RuleBase" id="RU000492"/>
    </source>
</evidence>
<evidence type="ECO:0000256" key="4">
    <source>
        <dbReference type="ARBA" id="ARBA00022806"/>
    </source>
</evidence>
<dbReference type="InterPro" id="IPR050079">
    <property type="entry name" value="DEAD_box_RNA_helicase"/>
</dbReference>
<accession>A0A4P9WV27</accession>
<feature type="compositionally biased region" description="Basic and acidic residues" evidence="13">
    <location>
        <begin position="396"/>
        <end position="408"/>
    </location>
</feature>
<evidence type="ECO:0000313" key="17">
    <source>
        <dbReference type="EMBL" id="RKO96452.1"/>
    </source>
</evidence>
<dbReference type="InterPro" id="IPR044765">
    <property type="entry name" value="DDX47/Rrp3_DEADc"/>
</dbReference>
<proteinExistence type="inferred from homology"/>
<dbReference type="PANTHER" id="PTHR47959:SF24">
    <property type="entry name" value="ATP-DEPENDENT RNA HELICASE"/>
    <property type="match status" value="1"/>
</dbReference>
<evidence type="ECO:0000256" key="6">
    <source>
        <dbReference type="ARBA" id="ARBA00022884"/>
    </source>
</evidence>
<evidence type="ECO:0000313" key="18">
    <source>
        <dbReference type="Proteomes" id="UP000268535"/>
    </source>
</evidence>
<protein>
    <recommendedName>
        <fullName evidence="10">ATP-dependent rRNA helicase RRP3</fullName>
    </recommendedName>
    <alternativeName>
        <fullName evidence="9">ATP-dependent rRNA helicase rrp3</fullName>
    </alternativeName>
</protein>
<keyword evidence="6" id="KW-0694">RNA-binding</keyword>
<dbReference type="GO" id="GO:0005829">
    <property type="term" value="C:cytosol"/>
    <property type="evidence" value="ECO:0007669"/>
    <property type="project" value="TreeGrafter"/>
</dbReference>
<feature type="region of interest" description="Disordered" evidence="13">
    <location>
        <begin position="396"/>
        <end position="415"/>
    </location>
</feature>
<evidence type="ECO:0000256" key="9">
    <source>
        <dbReference type="ARBA" id="ARBA00024394"/>
    </source>
</evidence>
<evidence type="ECO:0000256" key="7">
    <source>
        <dbReference type="ARBA" id="ARBA00023242"/>
    </source>
</evidence>
<evidence type="ECO:0000256" key="5">
    <source>
        <dbReference type="ARBA" id="ARBA00022840"/>
    </source>
</evidence>
<dbReference type="InterPro" id="IPR014001">
    <property type="entry name" value="Helicase_ATP-bd"/>
</dbReference>
<dbReference type="SMART" id="SM00490">
    <property type="entry name" value="HELICc"/>
    <property type="match status" value="1"/>
</dbReference>
<dbReference type="Gene3D" id="3.40.50.300">
    <property type="entry name" value="P-loop containing nucleotide triphosphate hydrolases"/>
    <property type="match status" value="2"/>
</dbReference>
<keyword evidence="3 12" id="KW-0378">Hydrolase</keyword>
<comment type="subcellular location">
    <subcellularLocation>
        <location evidence="1">Nucleus</location>
    </subcellularLocation>
</comment>
<dbReference type="SUPFAM" id="SSF52540">
    <property type="entry name" value="P-loop containing nucleoside triphosphate hydrolases"/>
    <property type="match status" value="1"/>
</dbReference>
<gene>
    <name evidence="17" type="ORF">CAUPRSCDRAFT_10092</name>
</gene>
<dbReference type="PROSITE" id="PS51194">
    <property type="entry name" value="HELICASE_CTER"/>
    <property type="match status" value="1"/>
</dbReference>
<evidence type="ECO:0000256" key="3">
    <source>
        <dbReference type="ARBA" id="ARBA00022801"/>
    </source>
</evidence>
<dbReference type="PROSITE" id="PS00039">
    <property type="entry name" value="DEAD_ATP_HELICASE"/>
    <property type="match status" value="1"/>
</dbReference>
<keyword evidence="5 12" id="KW-0067">ATP-binding</keyword>
<keyword evidence="7" id="KW-0539">Nucleus</keyword>
<organism evidence="17 18">
    <name type="scientific">Caulochytrium protostelioides</name>
    <dbReference type="NCBI Taxonomy" id="1555241"/>
    <lineage>
        <taxon>Eukaryota</taxon>
        <taxon>Fungi</taxon>
        <taxon>Fungi incertae sedis</taxon>
        <taxon>Chytridiomycota</taxon>
        <taxon>Chytridiomycota incertae sedis</taxon>
        <taxon>Chytridiomycetes</taxon>
        <taxon>Caulochytriales</taxon>
        <taxon>Caulochytriaceae</taxon>
        <taxon>Caulochytrium</taxon>
    </lineage>
</organism>
<dbReference type="GO" id="GO:0003723">
    <property type="term" value="F:RNA binding"/>
    <property type="evidence" value="ECO:0007669"/>
    <property type="project" value="UniProtKB-KW"/>
</dbReference>
<dbReference type="PANTHER" id="PTHR47959">
    <property type="entry name" value="ATP-DEPENDENT RNA HELICASE RHLE-RELATED"/>
    <property type="match status" value="1"/>
</dbReference>
<feature type="domain" description="DEAD-box RNA helicase Q" evidence="16">
    <location>
        <begin position="1"/>
        <end position="21"/>
    </location>
</feature>
<evidence type="ECO:0000256" key="1">
    <source>
        <dbReference type="ARBA" id="ARBA00004123"/>
    </source>
</evidence>
<dbReference type="Pfam" id="PF00271">
    <property type="entry name" value="Helicase_C"/>
    <property type="match status" value="1"/>
</dbReference>
<dbReference type="PROSITE" id="PS51195">
    <property type="entry name" value="Q_MOTIF"/>
    <property type="match status" value="1"/>
</dbReference>
<dbReference type="AlphaFoldDB" id="A0A4P9WV27"/>
<evidence type="ECO:0000256" key="10">
    <source>
        <dbReference type="ARBA" id="ARBA00024398"/>
    </source>
</evidence>
<keyword evidence="2 12" id="KW-0547">Nucleotide-binding</keyword>
<dbReference type="SMART" id="SM00487">
    <property type="entry name" value="DEXDc"/>
    <property type="match status" value="1"/>
</dbReference>
<evidence type="ECO:0000256" key="8">
    <source>
        <dbReference type="ARBA" id="ARBA00024350"/>
    </source>
</evidence>
<dbReference type="InterPro" id="IPR027417">
    <property type="entry name" value="P-loop_NTPase"/>
</dbReference>
<dbReference type="InterPro" id="IPR000629">
    <property type="entry name" value="RNA-helicase_DEAD-box_CS"/>
</dbReference>
<dbReference type="GO" id="GO:0016787">
    <property type="term" value="F:hydrolase activity"/>
    <property type="evidence" value="ECO:0007669"/>
    <property type="project" value="UniProtKB-KW"/>
</dbReference>
<evidence type="ECO:0000259" key="15">
    <source>
        <dbReference type="PROSITE" id="PS51194"/>
    </source>
</evidence>
<dbReference type="Proteomes" id="UP000268535">
    <property type="component" value="Unassembled WGS sequence"/>
</dbReference>
<evidence type="ECO:0000256" key="2">
    <source>
        <dbReference type="ARBA" id="ARBA00022741"/>
    </source>
</evidence>
<feature type="domain" description="Helicase ATP-binding" evidence="14">
    <location>
        <begin position="24"/>
        <end position="195"/>
    </location>
</feature>
<keyword evidence="4 12" id="KW-0347">Helicase</keyword>